<dbReference type="Proteomes" id="UP001156702">
    <property type="component" value="Unassembled WGS sequence"/>
</dbReference>
<keyword evidence="2" id="KW-0813">Transport</keyword>
<protein>
    <submittedName>
        <fullName evidence="7">Amino acid ABC transporter substrate-binding protein</fullName>
    </submittedName>
</protein>
<feature type="domain" description="Solute-binding protein family 3/N-terminal" evidence="6">
    <location>
        <begin position="29"/>
        <end position="260"/>
    </location>
</feature>
<dbReference type="PANTHER" id="PTHR30085:SF7">
    <property type="entry name" value="AMINO-ACID ABC TRANSPORTER-BINDING PROTEIN YHDW-RELATED"/>
    <property type="match status" value="1"/>
</dbReference>
<evidence type="ECO:0000259" key="6">
    <source>
        <dbReference type="SMART" id="SM00062"/>
    </source>
</evidence>
<evidence type="ECO:0000313" key="7">
    <source>
        <dbReference type="EMBL" id="GLR52529.1"/>
    </source>
</evidence>
<evidence type="ECO:0000256" key="5">
    <source>
        <dbReference type="SAM" id="SignalP"/>
    </source>
</evidence>
<dbReference type="InterPro" id="IPR018313">
    <property type="entry name" value="SBP_3_CS"/>
</dbReference>
<evidence type="ECO:0000313" key="8">
    <source>
        <dbReference type="Proteomes" id="UP001156702"/>
    </source>
</evidence>
<evidence type="ECO:0000256" key="2">
    <source>
        <dbReference type="ARBA" id="ARBA00022448"/>
    </source>
</evidence>
<evidence type="ECO:0000256" key="1">
    <source>
        <dbReference type="ARBA" id="ARBA00010333"/>
    </source>
</evidence>
<dbReference type="Gene3D" id="3.40.190.10">
    <property type="entry name" value="Periplasmic binding protein-like II"/>
    <property type="match status" value="2"/>
</dbReference>
<dbReference type="Pfam" id="PF00497">
    <property type="entry name" value="SBP_bac_3"/>
    <property type="match status" value="1"/>
</dbReference>
<accession>A0ABQ5ZI88</accession>
<dbReference type="CDD" id="cd13692">
    <property type="entry name" value="PBP2_BztA"/>
    <property type="match status" value="1"/>
</dbReference>
<gene>
    <name evidence="7" type="ORF">GCM10007923_37430</name>
</gene>
<dbReference type="InterPro" id="IPR051455">
    <property type="entry name" value="Bact_solute-bind_prot3"/>
</dbReference>
<evidence type="ECO:0000256" key="4">
    <source>
        <dbReference type="RuleBase" id="RU003744"/>
    </source>
</evidence>
<keyword evidence="8" id="KW-1185">Reference proteome</keyword>
<dbReference type="SUPFAM" id="SSF53850">
    <property type="entry name" value="Periplasmic binding protein-like II"/>
    <property type="match status" value="1"/>
</dbReference>
<evidence type="ECO:0000256" key="3">
    <source>
        <dbReference type="ARBA" id="ARBA00022729"/>
    </source>
</evidence>
<sequence>MWGAACWAVLAVAGVASAGTLEDVKTNGILKCGVTTGNAGFSAPDEKGEWEGFDVDLCRAVAAAVLGDPTKVQFTPLSAKDRFPALQSGEIDILSRQTTWVLSREASLGFLFGAVTYYDGQGFLINSKKMPDVTSALGLSGATICLLAGTTTELNLADYFKANNLEYSPLVFEKIEEAKSAYDSGRCDVYSDDQSNLYSARLSLSAPAEHAVLPEIISKEPLGPVVRQGDDRWFNIVKWTHFAMVQAEEFGITQANVEEMKTSPNPEVKRLLGMEADAKLGTDLGLTEDWVVRIVKAVGNYGEVFDRNIGSGSPLKIARGLNGLWTDHGLQYAMPVR</sequence>
<keyword evidence="3 5" id="KW-0732">Signal</keyword>
<comment type="similarity">
    <text evidence="1 4">Belongs to the bacterial solute-binding protein 3 family.</text>
</comment>
<dbReference type="EMBL" id="BSOP01000030">
    <property type="protein sequence ID" value="GLR52529.1"/>
    <property type="molecule type" value="Genomic_DNA"/>
</dbReference>
<organism evidence="7 8">
    <name type="scientific">Shinella yambaruensis</name>
    <dbReference type="NCBI Taxonomy" id="415996"/>
    <lineage>
        <taxon>Bacteria</taxon>
        <taxon>Pseudomonadati</taxon>
        <taxon>Pseudomonadota</taxon>
        <taxon>Alphaproteobacteria</taxon>
        <taxon>Hyphomicrobiales</taxon>
        <taxon>Rhizobiaceae</taxon>
        <taxon>Shinella</taxon>
    </lineage>
</organism>
<feature type="signal peptide" evidence="5">
    <location>
        <begin position="1"/>
        <end position="18"/>
    </location>
</feature>
<feature type="chain" id="PRO_5045198879" evidence="5">
    <location>
        <begin position="19"/>
        <end position="337"/>
    </location>
</feature>
<dbReference type="SMART" id="SM00062">
    <property type="entry name" value="PBPb"/>
    <property type="match status" value="1"/>
</dbReference>
<comment type="caution">
    <text evidence="7">The sequence shown here is derived from an EMBL/GenBank/DDBJ whole genome shotgun (WGS) entry which is preliminary data.</text>
</comment>
<proteinExistence type="inferred from homology"/>
<dbReference type="PANTHER" id="PTHR30085">
    <property type="entry name" value="AMINO ACID ABC TRANSPORTER PERMEASE"/>
    <property type="match status" value="1"/>
</dbReference>
<name>A0ABQ5ZI88_9HYPH</name>
<reference evidence="8" key="1">
    <citation type="journal article" date="2019" name="Int. J. Syst. Evol. Microbiol.">
        <title>The Global Catalogue of Microorganisms (GCM) 10K type strain sequencing project: providing services to taxonomists for standard genome sequencing and annotation.</title>
        <authorList>
            <consortium name="The Broad Institute Genomics Platform"/>
            <consortium name="The Broad Institute Genome Sequencing Center for Infectious Disease"/>
            <person name="Wu L."/>
            <person name="Ma J."/>
        </authorList>
    </citation>
    <scope>NUCLEOTIDE SEQUENCE [LARGE SCALE GENOMIC DNA]</scope>
    <source>
        <strain evidence="8">NBRC 102122</strain>
    </source>
</reference>
<dbReference type="PROSITE" id="PS01039">
    <property type="entry name" value="SBP_BACTERIAL_3"/>
    <property type="match status" value="1"/>
</dbReference>
<dbReference type="InterPro" id="IPR001638">
    <property type="entry name" value="Solute-binding_3/MltF_N"/>
</dbReference>